<evidence type="ECO:0000313" key="2">
    <source>
        <dbReference type="EMBL" id="KAG5595544.1"/>
    </source>
</evidence>
<evidence type="ECO:0000313" key="3">
    <source>
        <dbReference type="Proteomes" id="UP000824120"/>
    </source>
</evidence>
<gene>
    <name evidence="2" type="ORF">H5410_036776</name>
</gene>
<protein>
    <submittedName>
        <fullName evidence="2">Uncharacterized protein</fullName>
    </submittedName>
</protein>
<sequence>MVLPSLRKEHRFWAKSKLGSSYDSIATSASDASKFEDPHDTAPTRPSEPIKITDELN</sequence>
<dbReference type="AlphaFoldDB" id="A0A9J5Y7J3"/>
<feature type="compositionally biased region" description="Basic and acidic residues" evidence="1">
    <location>
        <begin position="33"/>
        <end position="42"/>
    </location>
</feature>
<evidence type="ECO:0000256" key="1">
    <source>
        <dbReference type="SAM" id="MobiDB-lite"/>
    </source>
</evidence>
<organism evidence="2 3">
    <name type="scientific">Solanum commersonii</name>
    <name type="common">Commerson's wild potato</name>
    <name type="synonym">Commerson's nightshade</name>
    <dbReference type="NCBI Taxonomy" id="4109"/>
    <lineage>
        <taxon>Eukaryota</taxon>
        <taxon>Viridiplantae</taxon>
        <taxon>Streptophyta</taxon>
        <taxon>Embryophyta</taxon>
        <taxon>Tracheophyta</taxon>
        <taxon>Spermatophyta</taxon>
        <taxon>Magnoliopsida</taxon>
        <taxon>eudicotyledons</taxon>
        <taxon>Gunneridae</taxon>
        <taxon>Pentapetalae</taxon>
        <taxon>asterids</taxon>
        <taxon>lamiids</taxon>
        <taxon>Solanales</taxon>
        <taxon>Solanaceae</taxon>
        <taxon>Solanoideae</taxon>
        <taxon>Solaneae</taxon>
        <taxon>Solanum</taxon>
    </lineage>
</organism>
<comment type="caution">
    <text evidence="2">The sequence shown here is derived from an EMBL/GenBank/DDBJ whole genome shotgun (WGS) entry which is preliminary data.</text>
</comment>
<dbReference type="EMBL" id="JACXVP010000007">
    <property type="protein sequence ID" value="KAG5595544.1"/>
    <property type="molecule type" value="Genomic_DNA"/>
</dbReference>
<feature type="region of interest" description="Disordered" evidence="1">
    <location>
        <begin position="28"/>
        <end position="57"/>
    </location>
</feature>
<keyword evidence="3" id="KW-1185">Reference proteome</keyword>
<accession>A0A9J5Y7J3</accession>
<name>A0A9J5Y7J3_SOLCO</name>
<reference evidence="2 3" key="1">
    <citation type="submission" date="2020-09" db="EMBL/GenBank/DDBJ databases">
        <title>De no assembly of potato wild relative species, Solanum commersonii.</title>
        <authorList>
            <person name="Cho K."/>
        </authorList>
    </citation>
    <scope>NUCLEOTIDE SEQUENCE [LARGE SCALE GENOMIC DNA]</scope>
    <source>
        <strain evidence="2">LZ3.2</strain>
        <tissue evidence="2">Leaf</tissue>
    </source>
</reference>
<proteinExistence type="predicted"/>
<dbReference type="Proteomes" id="UP000824120">
    <property type="component" value="Chromosome 7"/>
</dbReference>